<protein>
    <submittedName>
        <fullName evidence="2">Uncharacterized protein</fullName>
    </submittedName>
</protein>
<reference evidence="2" key="1">
    <citation type="submission" date="2022-07" db="EMBL/GenBank/DDBJ databases">
        <title>Chromosome-level genome of Muraenolepis orangiensis.</title>
        <authorList>
            <person name="Kim J."/>
        </authorList>
    </citation>
    <scope>NUCLEOTIDE SEQUENCE</scope>
    <source>
        <strain evidence="2">KU_S4_2022</strain>
        <tissue evidence="2">Muscle</tissue>
    </source>
</reference>
<gene>
    <name evidence="2" type="ORF">NHX12_028265</name>
</gene>
<dbReference type="EMBL" id="JANIIK010000044">
    <property type="protein sequence ID" value="KAJ3603520.1"/>
    <property type="molecule type" value="Genomic_DNA"/>
</dbReference>
<dbReference type="Proteomes" id="UP001148018">
    <property type="component" value="Unassembled WGS sequence"/>
</dbReference>
<sequence>MLRLGAMPCLMGHGPAEASMGFGWTNPQGGLDQSHDPKQQKEHLSPNHSLGSQMWKDIKEDYFGGGGELALDVEEGPLALPSGSQWHCSL</sequence>
<keyword evidence="3" id="KW-1185">Reference proteome</keyword>
<name>A0A9Q0IME1_9TELE</name>
<feature type="region of interest" description="Disordered" evidence="1">
    <location>
        <begin position="21"/>
        <end position="52"/>
    </location>
</feature>
<accession>A0A9Q0IME1</accession>
<evidence type="ECO:0000313" key="2">
    <source>
        <dbReference type="EMBL" id="KAJ3603520.1"/>
    </source>
</evidence>
<comment type="caution">
    <text evidence="2">The sequence shown here is derived from an EMBL/GenBank/DDBJ whole genome shotgun (WGS) entry which is preliminary data.</text>
</comment>
<dbReference type="AlphaFoldDB" id="A0A9Q0IME1"/>
<evidence type="ECO:0000256" key="1">
    <source>
        <dbReference type="SAM" id="MobiDB-lite"/>
    </source>
</evidence>
<proteinExistence type="predicted"/>
<evidence type="ECO:0000313" key="3">
    <source>
        <dbReference type="Proteomes" id="UP001148018"/>
    </source>
</evidence>
<feature type="compositionally biased region" description="Basic and acidic residues" evidence="1">
    <location>
        <begin position="33"/>
        <end position="45"/>
    </location>
</feature>
<organism evidence="2 3">
    <name type="scientific">Muraenolepis orangiensis</name>
    <name type="common">Patagonian moray cod</name>
    <dbReference type="NCBI Taxonomy" id="630683"/>
    <lineage>
        <taxon>Eukaryota</taxon>
        <taxon>Metazoa</taxon>
        <taxon>Chordata</taxon>
        <taxon>Craniata</taxon>
        <taxon>Vertebrata</taxon>
        <taxon>Euteleostomi</taxon>
        <taxon>Actinopterygii</taxon>
        <taxon>Neopterygii</taxon>
        <taxon>Teleostei</taxon>
        <taxon>Neoteleostei</taxon>
        <taxon>Acanthomorphata</taxon>
        <taxon>Zeiogadaria</taxon>
        <taxon>Gadariae</taxon>
        <taxon>Gadiformes</taxon>
        <taxon>Muraenolepidoidei</taxon>
        <taxon>Muraenolepididae</taxon>
        <taxon>Muraenolepis</taxon>
    </lineage>
</organism>